<sequence length="183" mass="19236">MPDPLGSSRVFDLYKPLEEGAVKLRDGPMAIRSFDVLPTRRFASPENLGCATLPILRELDAGNPKIPLPLLLSEAGSLPQNVEGFMSESSRKAMIPPTGCGQLQVGINFASLKRNAYHVRSRSGAPLDRLGDDAVSVVVANGEDAAVIVVGAGAGAGTISRTTASETTTDVCLLLTKDVHVLL</sequence>
<organism evidence="1 2">
    <name type="scientific">Xylaria multiplex</name>
    <dbReference type="NCBI Taxonomy" id="323545"/>
    <lineage>
        <taxon>Eukaryota</taxon>
        <taxon>Fungi</taxon>
        <taxon>Dikarya</taxon>
        <taxon>Ascomycota</taxon>
        <taxon>Pezizomycotina</taxon>
        <taxon>Sordariomycetes</taxon>
        <taxon>Xylariomycetidae</taxon>
        <taxon>Xylariales</taxon>
        <taxon>Xylariaceae</taxon>
        <taxon>Xylaria</taxon>
    </lineage>
</organism>
<dbReference type="EMBL" id="WUBL01000077">
    <property type="protein sequence ID" value="KAF2966939.1"/>
    <property type="molecule type" value="Genomic_DNA"/>
</dbReference>
<evidence type="ECO:0000313" key="1">
    <source>
        <dbReference type="EMBL" id="KAF2966939.1"/>
    </source>
</evidence>
<evidence type="ECO:0000313" key="2">
    <source>
        <dbReference type="Proteomes" id="UP000481858"/>
    </source>
</evidence>
<name>A0A7C8IYX1_9PEZI</name>
<comment type="caution">
    <text evidence="1">The sequence shown here is derived from an EMBL/GenBank/DDBJ whole genome shotgun (WGS) entry which is preliminary data.</text>
</comment>
<accession>A0A7C8IYX1</accession>
<dbReference type="Proteomes" id="UP000481858">
    <property type="component" value="Unassembled WGS sequence"/>
</dbReference>
<proteinExistence type="predicted"/>
<dbReference type="InParanoid" id="A0A7C8IYX1"/>
<gene>
    <name evidence="1" type="ORF">GQX73_g6625</name>
</gene>
<protein>
    <submittedName>
        <fullName evidence="1">Uncharacterized protein</fullName>
    </submittedName>
</protein>
<keyword evidence="2" id="KW-1185">Reference proteome</keyword>
<reference evidence="1 2" key="1">
    <citation type="submission" date="2019-12" db="EMBL/GenBank/DDBJ databases">
        <title>Draft genome sequence of the ascomycete Xylaria multiplex DSM 110363.</title>
        <authorList>
            <person name="Buettner E."/>
            <person name="Kellner H."/>
        </authorList>
    </citation>
    <scope>NUCLEOTIDE SEQUENCE [LARGE SCALE GENOMIC DNA]</scope>
    <source>
        <strain evidence="1 2">DSM 110363</strain>
    </source>
</reference>
<dbReference type="AlphaFoldDB" id="A0A7C8IYX1"/>